<dbReference type="Pfam" id="PF00581">
    <property type="entry name" value="Rhodanese"/>
    <property type="match status" value="1"/>
</dbReference>
<dbReference type="Proteomes" id="UP001560019">
    <property type="component" value="Unassembled WGS sequence"/>
</dbReference>
<dbReference type="PROSITE" id="PS50206">
    <property type="entry name" value="RHODANESE_3"/>
    <property type="match status" value="1"/>
</dbReference>
<proteinExistence type="predicted"/>
<keyword evidence="3" id="KW-1185">Reference proteome</keyword>
<gene>
    <name evidence="2" type="ORF">Ga0609869_003557</name>
</gene>
<dbReference type="RefSeq" id="WP_245972100.1">
    <property type="nucleotide sequence ID" value="NZ_JBEHHI010000004.1"/>
</dbReference>
<dbReference type="InterPro" id="IPR036873">
    <property type="entry name" value="Rhodanese-like_dom_sf"/>
</dbReference>
<dbReference type="SMART" id="SM00450">
    <property type="entry name" value="RHOD"/>
    <property type="match status" value="1"/>
</dbReference>
<dbReference type="EMBL" id="JBEHHI010000004">
    <property type="protein sequence ID" value="MEX5730204.1"/>
    <property type="molecule type" value="Genomic_DNA"/>
</dbReference>
<accession>A0ABV3XYR0</accession>
<evidence type="ECO:0000313" key="2">
    <source>
        <dbReference type="EMBL" id="MEX5730204.1"/>
    </source>
</evidence>
<reference evidence="2 3" key="1">
    <citation type="submission" date="2024-06" db="EMBL/GenBank/DDBJ databases">
        <title>Genome of Rhodovulum iodosum, a marine photoferrotroph.</title>
        <authorList>
            <person name="Bianchini G."/>
            <person name="Nikeleit V."/>
            <person name="Kappler A."/>
            <person name="Bryce C."/>
            <person name="Sanchez-Baracaldo P."/>
        </authorList>
    </citation>
    <scope>NUCLEOTIDE SEQUENCE [LARGE SCALE GENOMIC DNA]</scope>
    <source>
        <strain evidence="2 3">UT/N1</strain>
    </source>
</reference>
<evidence type="ECO:0000313" key="3">
    <source>
        <dbReference type="Proteomes" id="UP001560019"/>
    </source>
</evidence>
<comment type="caution">
    <text evidence="2">The sequence shown here is derived from an EMBL/GenBank/DDBJ whole genome shotgun (WGS) entry which is preliminary data.</text>
</comment>
<feature type="domain" description="Rhodanese" evidence="1">
    <location>
        <begin position="27"/>
        <end position="123"/>
    </location>
</feature>
<protein>
    <submittedName>
        <fullName evidence="2">Rhodanese-related sulfurtransferase</fullName>
    </submittedName>
</protein>
<dbReference type="InterPro" id="IPR001763">
    <property type="entry name" value="Rhodanese-like_dom"/>
</dbReference>
<dbReference type="PANTHER" id="PTHR43031:SF1">
    <property type="entry name" value="PYRIDINE NUCLEOTIDE-DISULPHIDE OXIDOREDUCTASE"/>
    <property type="match status" value="1"/>
</dbReference>
<dbReference type="SUPFAM" id="SSF52821">
    <property type="entry name" value="Rhodanese/Cell cycle control phosphatase"/>
    <property type="match status" value="1"/>
</dbReference>
<dbReference type="Gene3D" id="3.40.250.10">
    <property type="entry name" value="Rhodanese-like domain"/>
    <property type="match status" value="1"/>
</dbReference>
<sequence>MAIFELIRRIFPPVERIAGPDAVMRAEAGELTLLDIRSDIEVERSGKANGAVHIPVRFLRAKADPKNPKCHPGLKPDVPVAIYCASGSRSVFAGRILMKMGYARVYNLGSLNDWQRAGGRCER</sequence>
<dbReference type="InterPro" id="IPR050229">
    <property type="entry name" value="GlpE_sulfurtransferase"/>
</dbReference>
<name>A0ABV3XYR0_9RHOB</name>
<evidence type="ECO:0000259" key="1">
    <source>
        <dbReference type="PROSITE" id="PS50206"/>
    </source>
</evidence>
<dbReference type="PANTHER" id="PTHR43031">
    <property type="entry name" value="FAD-DEPENDENT OXIDOREDUCTASE"/>
    <property type="match status" value="1"/>
</dbReference>
<organism evidence="2 3">
    <name type="scientific">Rhodovulum iodosum</name>
    <dbReference type="NCBI Taxonomy" id="68291"/>
    <lineage>
        <taxon>Bacteria</taxon>
        <taxon>Pseudomonadati</taxon>
        <taxon>Pseudomonadota</taxon>
        <taxon>Alphaproteobacteria</taxon>
        <taxon>Rhodobacterales</taxon>
        <taxon>Paracoccaceae</taxon>
        <taxon>Rhodovulum</taxon>
    </lineage>
</organism>